<evidence type="ECO:0000313" key="2">
    <source>
        <dbReference type="Proteomes" id="UP001501161"/>
    </source>
</evidence>
<reference evidence="2" key="1">
    <citation type="journal article" date="2019" name="Int. J. Syst. Evol. Microbiol.">
        <title>The Global Catalogue of Microorganisms (GCM) 10K type strain sequencing project: providing services to taxonomists for standard genome sequencing and annotation.</title>
        <authorList>
            <consortium name="The Broad Institute Genomics Platform"/>
            <consortium name="The Broad Institute Genome Sequencing Center for Infectious Disease"/>
            <person name="Wu L."/>
            <person name="Ma J."/>
        </authorList>
    </citation>
    <scope>NUCLEOTIDE SEQUENCE [LARGE SCALE GENOMIC DNA]</scope>
    <source>
        <strain evidence="2">JCM 13813</strain>
    </source>
</reference>
<comment type="caution">
    <text evidence="1">The sequence shown here is derived from an EMBL/GenBank/DDBJ whole genome shotgun (WGS) entry which is preliminary data.</text>
</comment>
<sequence length="382" mass="42850">MSRDTGVPATRVTRMSTASEMPYVEGVHLQRTDENVREIAALAGLLGEPAGLGGLLADLKYRVRRARVLPRLLGRAVREAWRWDDYDERDEQWYPQGISTSADASDTEDVDGRRVLVTTWYSTGRDGTKRGSRVTFVDLDSGTYRHVLLVSPVLDEDGRLVLRPMNIHAGGIVWAGPYLHVAATSRGFVTARVDDIMRVPGDDDHPDRLGVEGSAVHSFGHRYVLPVRFTHQAFTDEGHEKLRYSFMSLDRHSDPPALVAGEYALRAGATTRLARYPLDPMTWQLSTGDDGFSRPLALDDGGVRQMQGAVMAAGRFHVSVSHGPWMPGSVYAGRPGSMRRRRWALPMGPEDLSYWPSTDRIWSLTEHPRRRWIVAMDRAWFD</sequence>
<accession>A0ABP5IGP3</accession>
<evidence type="ECO:0000313" key="1">
    <source>
        <dbReference type="EMBL" id="GAA2098058.1"/>
    </source>
</evidence>
<name>A0ABP5IGP3_9ACTN</name>
<organism evidence="1 2">
    <name type="scientific">Nocardioides furvisabuli</name>
    <dbReference type="NCBI Taxonomy" id="375542"/>
    <lineage>
        <taxon>Bacteria</taxon>
        <taxon>Bacillati</taxon>
        <taxon>Actinomycetota</taxon>
        <taxon>Actinomycetes</taxon>
        <taxon>Propionibacteriales</taxon>
        <taxon>Nocardioidaceae</taxon>
        <taxon>Nocardioides</taxon>
    </lineage>
</organism>
<proteinExistence type="predicted"/>
<dbReference type="EMBL" id="BAAAMQ010000005">
    <property type="protein sequence ID" value="GAA2098058.1"/>
    <property type="molecule type" value="Genomic_DNA"/>
</dbReference>
<protein>
    <submittedName>
        <fullName evidence="1">Uncharacterized protein</fullName>
    </submittedName>
</protein>
<keyword evidence="2" id="KW-1185">Reference proteome</keyword>
<gene>
    <name evidence="1" type="ORF">GCM10009726_06900</name>
</gene>
<dbReference type="Proteomes" id="UP001501161">
    <property type="component" value="Unassembled WGS sequence"/>
</dbReference>